<name>A0ACD5BDU1_9PSEU</name>
<reference evidence="1" key="1">
    <citation type="submission" date="2023-10" db="EMBL/GenBank/DDBJ databases">
        <title>Whole genome sequencing of actinobacterial strain Amycolatopsis sp. (BCA-696) identifies the underlying plant growth-promoting genes.</title>
        <authorList>
            <person name="Gandham P."/>
            <person name="Vadla N."/>
            <person name="Saji A."/>
            <person name="Srinivas V."/>
            <person name="Ruperao P."/>
            <person name="Selvanayagam S."/>
            <person name="Saxena R.K."/>
            <person name="Rathore A."/>
            <person name="Gopalakrishnan S."/>
            <person name="Thakur V."/>
        </authorList>
    </citation>
    <scope>NUCLEOTIDE SEQUENCE</scope>
    <source>
        <strain evidence="1">BCA-696</strain>
    </source>
</reference>
<dbReference type="EMBL" id="CP150484">
    <property type="protein sequence ID" value="WYW17541.1"/>
    <property type="molecule type" value="Genomic_DNA"/>
</dbReference>
<accession>A0ACD5BDU1</accession>
<keyword evidence="2" id="KW-1185">Reference proteome</keyword>
<proteinExistence type="predicted"/>
<evidence type="ECO:0000313" key="2">
    <source>
        <dbReference type="Proteomes" id="UP001456344"/>
    </source>
</evidence>
<organism evidence="1 2">
    <name type="scientific">Amycolatopsis coloradensis</name>
    <dbReference type="NCBI Taxonomy" id="76021"/>
    <lineage>
        <taxon>Bacteria</taxon>
        <taxon>Bacillati</taxon>
        <taxon>Actinomycetota</taxon>
        <taxon>Actinomycetes</taxon>
        <taxon>Pseudonocardiales</taxon>
        <taxon>Pseudonocardiaceae</taxon>
        <taxon>Amycolatopsis</taxon>
    </lineage>
</organism>
<protein>
    <submittedName>
        <fullName evidence="1">Chromosome condensation protein</fullName>
    </submittedName>
</protein>
<gene>
    <name evidence="1" type="ORF">LCL61_18490</name>
</gene>
<sequence>MKTTERALTISETACILAGFGPVVVRTAFTGRFDLELLETAWQLLGREYPLLRCRILGSEEGFLLSLRDSMPKVAAGVDTFDEDISQRIGDGAVSRLSLYETARTAVLTLAVDHAFSDGRLVQILVRVLLRIYTTLFRGEAPPSKPRPVFEPGLEELFSGHYTPGWPDPPKVPGEPLALSRGSDGPSPGFGVHHLELELEPTAELVTFARANRMSVTDLLSGAVSRSVRTRFPETDGPQPVTLCLPVDLRQRLDPPIDSDAQLCGALQCTVTVPVAAGDEPLEIGHRVAAELRTALERDEPQRTLLAQCLAPTPPPPMTFMVSNIGVVEDPVLPEGLRVTGSRFAATLHGPVPAMFVATVGGRLTLDAVYDLAYHKPEEMGQVMASIESALRSRVNH</sequence>
<evidence type="ECO:0000313" key="1">
    <source>
        <dbReference type="EMBL" id="WYW17541.1"/>
    </source>
</evidence>
<dbReference type="Proteomes" id="UP001456344">
    <property type="component" value="Chromosome"/>
</dbReference>